<keyword evidence="4" id="KW-0238">DNA-binding</keyword>
<evidence type="ECO:0000256" key="2">
    <source>
        <dbReference type="ARBA" id="ARBA00023012"/>
    </source>
</evidence>
<dbReference type="PROSITE" id="PS50110">
    <property type="entry name" value="RESPONSE_REGULATORY"/>
    <property type="match status" value="1"/>
</dbReference>
<keyword evidence="3" id="KW-0805">Transcription regulation</keyword>
<evidence type="ECO:0000256" key="5">
    <source>
        <dbReference type="ARBA" id="ARBA00023163"/>
    </source>
</evidence>
<evidence type="ECO:0000256" key="1">
    <source>
        <dbReference type="ARBA" id="ARBA00022553"/>
    </source>
</evidence>
<dbReference type="RefSeq" id="WP_200190435.1">
    <property type="nucleotide sequence ID" value="NZ_JAENHM010000007.1"/>
</dbReference>
<dbReference type="InterPro" id="IPR001867">
    <property type="entry name" value="OmpR/PhoB-type_DNA-bd"/>
</dbReference>
<keyword evidence="2" id="KW-0902">Two-component regulatory system</keyword>
<organism evidence="8 9">
    <name type="scientific">Azospirillum endophyticum</name>
    <dbReference type="NCBI Taxonomy" id="2800326"/>
    <lineage>
        <taxon>Bacteria</taxon>
        <taxon>Pseudomonadati</taxon>
        <taxon>Pseudomonadota</taxon>
        <taxon>Alphaproteobacteria</taxon>
        <taxon>Rhodospirillales</taxon>
        <taxon>Azospirillaceae</taxon>
        <taxon>Azospirillum</taxon>
    </lineage>
</organism>
<name>A0ABS1EYJ8_9PROT</name>
<dbReference type="EMBL" id="JAENHM010000007">
    <property type="protein sequence ID" value="MBK1836232.1"/>
    <property type="molecule type" value="Genomic_DNA"/>
</dbReference>
<evidence type="ECO:0000259" key="7">
    <source>
        <dbReference type="PROSITE" id="PS50110"/>
    </source>
</evidence>
<dbReference type="SMART" id="SM00448">
    <property type="entry name" value="REC"/>
    <property type="match status" value="1"/>
</dbReference>
<dbReference type="InterPro" id="IPR039420">
    <property type="entry name" value="WalR-like"/>
</dbReference>
<dbReference type="Gene3D" id="3.40.50.2300">
    <property type="match status" value="1"/>
</dbReference>
<reference evidence="9" key="1">
    <citation type="submission" date="2021-01" db="EMBL/GenBank/DDBJ databases">
        <title>Genome public.</title>
        <authorList>
            <person name="Liu C."/>
            <person name="Sun Q."/>
        </authorList>
    </citation>
    <scope>NUCLEOTIDE SEQUENCE [LARGE SCALE GENOMIC DNA]</scope>
    <source>
        <strain evidence="9">YIM B02556</strain>
    </source>
</reference>
<proteinExistence type="predicted"/>
<keyword evidence="1 6" id="KW-0597">Phosphoprotein</keyword>
<dbReference type="PANTHER" id="PTHR48111">
    <property type="entry name" value="REGULATOR OF RPOS"/>
    <property type="match status" value="1"/>
</dbReference>
<keyword evidence="5" id="KW-0804">Transcription</keyword>
<dbReference type="Gene3D" id="6.10.250.690">
    <property type="match status" value="1"/>
</dbReference>
<dbReference type="SUPFAM" id="SSF52172">
    <property type="entry name" value="CheY-like"/>
    <property type="match status" value="1"/>
</dbReference>
<dbReference type="PANTHER" id="PTHR48111:SF4">
    <property type="entry name" value="DNA-BINDING DUAL TRANSCRIPTIONAL REGULATOR OMPR"/>
    <property type="match status" value="1"/>
</dbReference>
<dbReference type="InterPro" id="IPR011006">
    <property type="entry name" value="CheY-like_superfamily"/>
</dbReference>
<dbReference type="Proteomes" id="UP000652760">
    <property type="component" value="Unassembled WGS sequence"/>
</dbReference>
<evidence type="ECO:0000313" key="8">
    <source>
        <dbReference type="EMBL" id="MBK1836232.1"/>
    </source>
</evidence>
<accession>A0ABS1EYJ8</accession>
<protein>
    <submittedName>
        <fullName evidence="8">Response regulator transcription factor</fullName>
    </submittedName>
</protein>
<evidence type="ECO:0000313" key="9">
    <source>
        <dbReference type="Proteomes" id="UP000652760"/>
    </source>
</evidence>
<evidence type="ECO:0000256" key="6">
    <source>
        <dbReference type="PROSITE-ProRule" id="PRU00169"/>
    </source>
</evidence>
<dbReference type="InterPro" id="IPR016032">
    <property type="entry name" value="Sig_transdc_resp-reg_C-effctor"/>
</dbReference>
<evidence type="ECO:0000256" key="4">
    <source>
        <dbReference type="ARBA" id="ARBA00023125"/>
    </source>
</evidence>
<dbReference type="Gene3D" id="1.10.10.10">
    <property type="entry name" value="Winged helix-like DNA-binding domain superfamily/Winged helix DNA-binding domain"/>
    <property type="match status" value="1"/>
</dbReference>
<dbReference type="InterPro" id="IPR036388">
    <property type="entry name" value="WH-like_DNA-bd_sf"/>
</dbReference>
<dbReference type="SUPFAM" id="SSF46894">
    <property type="entry name" value="C-terminal effector domain of the bipartite response regulators"/>
    <property type="match status" value="1"/>
</dbReference>
<comment type="caution">
    <text evidence="8">The sequence shown here is derived from an EMBL/GenBank/DDBJ whole genome shotgun (WGS) entry which is preliminary data.</text>
</comment>
<dbReference type="Pfam" id="PF00486">
    <property type="entry name" value="Trans_reg_C"/>
    <property type="match status" value="1"/>
</dbReference>
<feature type="domain" description="Response regulatory" evidence="7">
    <location>
        <begin position="12"/>
        <end position="130"/>
    </location>
</feature>
<evidence type="ECO:0000256" key="3">
    <source>
        <dbReference type="ARBA" id="ARBA00023015"/>
    </source>
</evidence>
<dbReference type="InterPro" id="IPR001789">
    <property type="entry name" value="Sig_transdc_resp-reg_receiver"/>
</dbReference>
<dbReference type="Pfam" id="PF00072">
    <property type="entry name" value="Response_reg"/>
    <property type="match status" value="1"/>
</dbReference>
<dbReference type="SMART" id="SM00862">
    <property type="entry name" value="Trans_reg_C"/>
    <property type="match status" value="1"/>
</dbReference>
<feature type="modified residue" description="4-aspartylphosphate" evidence="6">
    <location>
        <position position="61"/>
    </location>
</feature>
<keyword evidence="9" id="KW-1185">Reference proteome</keyword>
<sequence length="235" mass="25694">MSKREGPPAMLDVLVVEDHADLAEEVVAYLRARGFTVRAADCGRAMDEAIAERRPDVILLDLGLPEEDGVSIARRLAANERPGDPGIAVVVMTARGRVEDRILGLNAGADIYLVKPLDMRELEAAIAAVMRRRGGQPSTEARPWRLEAARWRLLTPGGTAISLSEVEVKLLTPFFDAPEAVIERRVLAAHLAVDDRGIDLLLHRLRRKVESEAGEVLPLRTLRSRGYAFAAPVAS</sequence>
<gene>
    <name evidence="8" type="ORF">JHL17_02295</name>
</gene>